<feature type="transmembrane region" description="Helical" evidence="7">
    <location>
        <begin position="136"/>
        <end position="157"/>
    </location>
</feature>
<evidence type="ECO:0000259" key="8">
    <source>
        <dbReference type="PROSITE" id="PS50850"/>
    </source>
</evidence>
<evidence type="ECO:0000256" key="1">
    <source>
        <dbReference type="ARBA" id="ARBA00004141"/>
    </source>
</evidence>
<feature type="transmembrane region" description="Helical" evidence="7">
    <location>
        <begin position="78"/>
        <end position="97"/>
    </location>
</feature>
<feature type="transmembrane region" description="Helical" evidence="7">
    <location>
        <begin position="451"/>
        <end position="472"/>
    </location>
</feature>
<evidence type="ECO:0000256" key="4">
    <source>
        <dbReference type="ARBA" id="ARBA00022989"/>
    </source>
</evidence>
<dbReference type="Pfam" id="PF07690">
    <property type="entry name" value="MFS_1"/>
    <property type="match status" value="1"/>
</dbReference>
<proteinExistence type="inferred from homology"/>
<feature type="transmembrane region" description="Helical" evidence="7">
    <location>
        <begin position="169"/>
        <end position="191"/>
    </location>
</feature>
<feature type="transmembrane region" description="Helical" evidence="7">
    <location>
        <begin position="419"/>
        <end position="445"/>
    </location>
</feature>
<feature type="domain" description="Major facilitator superfamily (MFS) profile" evidence="8">
    <location>
        <begin position="38"/>
        <end position="479"/>
    </location>
</feature>
<feature type="transmembrane region" description="Helical" evidence="7">
    <location>
        <begin position="387"/>
        <end position="407"/>
    </location>
</feature>
<dbReference type="SUPFAM" id="SSF103473">
    <property type="entry name" value="MFS general substrate transporter"/>
    <property type="match status" value="1"/>
</dbReference>
<dbReference type="InterPro" id="IPR011701">
    <property type="entry name" value="MFS"/>
</dbReference>
<sequence length="497" mass="53401">MRPGRSSLSGQSLNEKYRARAHARGRTSLGMSASNKRAFVFTCLGLGLVFADQNLLAPNLTAIANDLNLSPNERDYKLGGQIAFAFFLLGAPAAVLIGSMADYYPRTKLFAWTMLLGSCPNVLAWMPGVTTFGQLYWLRALTGIAVGGAAPLTYSLMSDLFPPSERTKMSAVTGLSMTLGIVCGQAIAGFLGESYGWRLPFAVVAIPAICVAMVLMFFVEEPERGAMEAPPDEEASLEQESLVIQSSSRPSTPPIPPRGLHFSATAAKMYARKLHGIVSVRTVALFLAQGVSGCVPWSMINTFFNDYLAQDKGLGVKQSTSMLILFAVGGMLGTIWAGWYGQILFNNKPENVSIFMGSSAIVGVFPVAYLVLANYDNSASDIAIKSILSFISGGIASCVGVNIRALLLNVLHPMNRGTAFSLFMLTDDLGKGFGPLVVAGFVAAFGRETAFFISVLFWIPCGCLLAASCYTLKRDLQTAAARYQTERAEENRSVRLD</sequence>
<comment type="subcellular location">
    <subcellularLocation>
        <location evidence="1">Membrane</location>
        <topology evidence="1">Multi-pass membrane protein</topology>
    </subcellularLocation>
</comment>
<feature type="transmembrane region" description="Helical" evidence="7">
    <location>
        <begin position="352"/>
        <end position="375"/>
    </location>
</feature>
<evidence type="ECO:0000313" key="9">
    <source>
        <dbReference type="EMBL" id="CAD8223960.1"/>
    </source>
</evidence>
<dbReference type="InterPro" id="IPR044770">
    <property type="entry name" value="MFS_spinster-like"/>
</dbReference>
<evidence type="ECO:0000256" key="3">
    <source>
        <dbReference type="ARBA" id="ARBA00022692"/>
    </source>
</evidence>
<evidence type="ECO:0000256" key="5">
    <source>
        <dbReference type="ARBA" id="ARBA00023136"/>
    </source>
</evidence>
<dbReference type="AlphaFoldDB" id="A0A7R9T3N6"/>
<dbReference type="PROSITE" id="PS50850">
    <property type="entry name" value="MFS"/>
    <property type="match status" value="1"/>
</dbReference>
<feature type="transmembrane region" description="Helical" evidence="7">
    <location>
        <begin position="320"/>
        <end position="340"/>
    </location>
</feature>
<gene>
    <name evidence="9" type="ORF">OLUC0939_LOCUS4686</name>
</gene>
<dbReference type="PANTHER" id="PTHR23505">
    <property type="entry name" value="SPINSTER"/>
    <property type="match status" value="1"/>
</dbReference>
<feature type="transmembrane region" description="Helical" evidence="7">
    <location>
        <begin position="278"/>
        <end position="300"/>
    </location>
</feature>
<keyword evidence="5 7" id="KW-0472">Membrane</keyword>
<dbReference type="EMBL" id="HBDX01005444">
    <property type="protein sequence ID" value="CAD8223960.1"/>
    <property type="molecule type" value="Transcribed_RNA"/>
</dbReference>
<accession>A0A7R9T3N6</accession>
<name>A0A7R9T3N6_9CHLO</name>
<feature type="transmembrane region" description="Helical" evidence="7">
    <location>
        <begin position="197"/>
        <end position="219"/>
    </location>
</feature>
<dbReference type="GO" id="GO:0022857">
    <property type="term" value="F:transmembrane transporter activity"/>
    <property type="evidence" value="ECO:0007669"/>
    <property type="project" value="InterPro"/>
</dbReference>
<organism evidence="9">
    <name type="scientific">Ostreococcus sp. 'lucimarinus'</name>
    <dbReference type="NCBI Taxonomy" id="242159"/>
    <lineage>
        <taxon>Eukaryota</taxon>
        <taxon>Viridiplantae</taxon>
        <taxon>Chlorophyta</taxon>
        <taxon>Mamiellophyceae</taxon>
        <taxon>Mamiellales</taxon>
        <taxon>Bathycoccaceae</taxon>
        <taxon>Ostreococcus</taxon>
    </lineage>
</organism>
<keyword evidence="4 7" id="KW-1133">Transmembrane helix</keyword>
<dbReference type="Gene3D" id="1.20.1250.20">
    <property type="entry name" value="MFS general substrate transporter like domains"/>
    <property type="match status" value="1"/>
</dbReference>
<feature type="transmembrane region" description="Helical" evidence="7">
    <location>
        <begin position="109"/>
        <end position="130"/>
    </location>
</feature>
<keyword evidence="3 7" id="KW-0812">Transmembrane</keyword>
<evidence type="ECO:0000256" key="6">
    <source>
        <dbReference type="ARBA" id="ARBA00024338"/>
    </source>
</evidence>
<evidence type="ECO:0000256" key="7">
    <source>
        <dbReference type="SAM" id="Phobius"/>
    </source>
</evidence>
<dbReference type="GO" id="GO:0016020">
    <property type="term" value="C:membrane"/>
    <property type="evidence" value="ECO:0007669"/>
    <property type="project" value="UniProtKB-SubCell"/>
</dbReference>
<dbReference type="InterPro" id="IPR020846">
    <property type="entry name" value="MFS_dom"/>
</dbReference>
<protein>
    <recommendedName>
        <fullName evidence="8">Major facilitator superfamily (MFS) profile domain-containing protein</fullName>
    </recommendedName>
</protein>
<reference evidence="9" key="1">
    <citation type="submission" date="2021-01" db="EMBL/GenBank/DDBJ databases">
        <authorList>
            <person name="Corre E."/>
            <person name="Pelletier E."/>
            <person name="Niang G."/>
            <person name="Scheremetjew M."/>
            <person name="Finn R."/>
            <person name="Kale V."/>
            <person name="Holt S."/>
            <person name="Cochrane G."/>
            <person name="Meng A."/>
            <person name="Brown T."/>
            <person name="Cohen L."/>
        </authorList>
    </citation>
    <scope>NUCLEOTIDE SEQUENCE</scope>
    <source>
        <strain evidence="9">Clade-A-BCC118000</strain>
    </source>
</reference>
<evidence type="ECO:0000256" key="2">
    <source>
        <dbReference type="ARBA" id="ARBA00022448"/>
    </source>
</evidence>
<keyword evidence="2" id="KW-0813">Transport</keyword>
<dbReference type="InterPro" id="IPR036259">
    <property type="entry name" value="MFS_trans_sf"/>
</dbReference>
<dbReference type="PANTHER" id="PTHR23505:SF79">
    <property type="entry name" value="PROTEIN SPINSTER"/>
    <property type="match status" value="1"/>
</dbReference>
<comment type="similarity">
    <text evidence="6">Belongs to the major facilitator superfamily. Spinster (TC 2.A.1.49) family.</text>
</comment>